<keyword evidence="10" id="KW-0966">Cell projection</keyword>
<dbReference type="GO" id="GO:0030694">
    <property type="term" value="C:bacterial-type flagellum basal body, rod"/>
    <property type="evidence" value="ECO:0007669"/>
    <property type="project" value="UniProtKB-UniRule"/>
</dbReference>
<organism evidence="10 11">
    <name type="scientific">Brytella acorum</name>
    <dbReference type="NCBI Taxonomy" id="2959299"/>
    <lineage>
        <taxon>Bacteria</taxon>
        <taxon>Pseudomonadati</taxon>
        <taxon>Pseudomonadota</taxon>
        <taxon>Alphaproteobacteria</taxon>
        <taxon>Acetobacterales</taxon>
        <taxon>Acetobacteraceae</taxon>
        <taxon>Brytella</taxon>
    </lineage>
</organism>
<evidence type="ECO:0000313" key="10">
    <source>
        <dbReference type="EMBL" id="CAI9120226.1"/>
    </source>
</evidence>
<feature type="compositionally biased region" description="Acidic residues" evidence="7">
    <location>
        <begin position="54"/>
        <end position="63"/>
    </location>
</feature>
<keyword evidence="10" id="KW-0282">Flagellum</keyword>
<sequence>MDFTSTLGISASGMDAQGQRLRIIAENLANQDTTGSTAGADPYRRKTISFQEAVDAEADDDENAANGVSVKEIGRDESDFQTRYDPSHPAADAKGYVKVSNVNTMVEVMDMREAERSYEANLNTMQITRSMLTRTLDLLK</sequence>
<dbReference type="EMBL" id="CATKSH010000004">
    <property type="protein sequence ID" value="CAI9120226.1"/>
    <property type="molecule type" value="Genomic_DNA"/>
</dbReference>
<dbReference type="AlphaFoldDB" id="A0AA35V033"/>
<evidence type="ECO:0000256" key="7">
    <source>
        <dbReference type="SAM" id="MobiDB-lite"/>
    </source>
</evidence>
<keyword evidence="4 6" id="KW-0975">Bacterial flagellum</keyword>
<dbReference type="InterPro" id="IPR001444">
    <property type="entry name" value="Flag_bb_rod_N"/>
</dbReference>
<keyword evidence="10" id="KW-0969">Cilium</keyword>
<evidence type="ECO:0000256" key="2">
    <source>
        <dbReference type="ARBA" id="ARBA00009677"/>
    </source>
</evidence>
<dbReference type="Pfam" id="PF06429">
    <property type="entry name" value="Flg_bbr_C"/>
    <property type="match status" value="1"/>
</dbReference>
<dbReference type="PANTHER" id="PTHR30435">
    <property type="entry name" value="FLAGELLAR PROTEIN"/>
    <property type="match status" value="1"/>
</dbReference>
<feature type="region of interest" description="Disordered" evidence="7">
    <location>
        <begin position="53"/>
        <end position="91"/>
    </location>
</feature>
<keyword evidence="11" id="KW-1185">Reference proteome</keyword>
<dbReference type="InterPro" id="IPR006299">
    <property type="entry name" value="FlgC"/>
</dbReference>
<comment type="subcellular location">
    <subcellularLocation>
        <location evidence="1 6">Bacterial flagellum basal body</location>
    </subcellularLocation>
</comment>
<protein>
    <recommendedName>
        <fullName evidence="3 6">Flagellar basal-body rod protein FlgC</fullName>
    </recommendedName>
</protein>
<feature type="compositionally biased region" description="Basic and acidic residues" evidence="7">
    <location>
        <begin position="72"/>
        <end position="86"/>
    </location>
</feature>
<dbReference type="NCBIfam" id="TIGR01395">
    <property type="entry name" value="FlgC"/>
    <property type="match status" value="1"/>
</dbReference>
<dbReference type="GO" id="GO:0071978">
    <property type="term" value="P:bacterial-type flagellum-dependent swarming motility"/>
    <property type="evidence" value="ECO:0007669"/>
    <property type="project" value="TreeGrafter"/>
</dbReference>
<accession>A0AA35V033</accession>
<evidence type="ECO:0000256" key="6">
    <source>
        <dbReference type="RuleBase" id="RU362062"/>
    </source>
</evidence>
<feature type="domain" description="Flagellar basal body rod protein N-terminal" evidence="8">
    <location>
        <begin position="9"/>
        <end position="35"/>
    </location>
</feature>
<dbReference type="InterPro" id="IPR019776">
    <property type="entry name" value="Flagellar_basal_body_rod_CS"/>
</dbReference>
<dbReference type="PANTHER" id="PTHR30435:SF2">
    <property type="entry name" value="FLAGELLAR BASAL-BODY ROD PROTEIN FLGC"/>
    <property type="match status" value="1"/>
</dbReference>
<evidence type="ECO:0000256" key="4">
    <source>
        <dbReference type="ARBA" id="ARBA00023143"/>
    </source>
</evidence>
<name>A0AA35V033_9PROT</name>
<evidence type="ECO:0000313" key="11">
    <source>
        <dbReference type="Proteomes" id="UP001176960"/>
    </source>
</evidence>
<gene>
    <name evidence="10" type="primary">flgC</name>
    <name evidence="10" type="ORF">LMG32879_001056</name>
</gene>
<dbReference type="Pfam" id="PF00460">
    <property type="entry name" value="Flg_bb_rod"/>
    <property type="match status" value="1"/>
</dbReference>
<evidence type="ECO:0000256" key="1">
    <source>
        <dbReference type="ARBA" id="ARBA00004117"/>
    </source>
</evidence>
<evidence type="ECO:0000256" key="3">
    <source>
        <dbReference type="ARBA" id="ARBA00017941"/>
    </source>
</evidence>
<reference evidence="10" key="1">
    <citation type="submission" date="2023-03" db="EMBL/GenBank/DDBJ databases">
        <authorList>
            <person name="Cleenwerck I."/>
        </authorList>
    </citation>
    <scope>NUCLEOTIDE SEQUENCE</scope>
    <source>
        <strain evidence="10">LMG 32879</strain>
    </source>
</reference>
<dbReference type="Proteomes" id="UP001176960">
    <property type="component" value="Unassembled WGS sequence"/>
</dbReference>
<dbReference type="PROSITE" id="PS00588">
    <property type="entry name" value="FLAGELLA_BB_ROD"/>
    <property type="match status" value="1"/>
</dbReference>
<comment type="subunit">
    <text evidence="5 6">The basal body constitutes a major portion of the flagellar organelle and consists of four rings (L,P,S, and M) mounted on a central rod. The rod consists of about 26 subunits of FlgG in the distal portion, and FlgB, FlgC and FlgF are thought to build up the proximal portion of the rod with about 6 subunits each.</text>
</comment>
<dbReference type="InterPro" id="IPR010930">
    <property type="entry name" value="Flg_bb/hook_C_dom"/>
</dbReference>
<feature type="domain" description="Flagellar basal-body/hook protein C-terminal" evidence="9">
    <location>
        <begin position="94"/>
        <end position="138"/>
    </location>
</feature>
<evidence type="ECO:0000259" key="9">
    <source>
        <dbReference type="Pfam" id="PF06429"/>
    </source>
</evidence>
<comment type="similarity">
    <text evidence="2">Belongs to the flagella basal body rod proteins family.</text>
</comment>
<proteinExistence type="inferred from homology"/>
<comment type="caution">
    <text evidence="10">The sequence shown here is derived from an EMBL/GenBank/DDBJ whole genome shotgun (WGS) entry which is preliminary data.</text>
</comment>
<evidence type="ECO:0000256" key="5">
    <source>
        <dbReference type="ARBA" id="ARBA00025933"/>
    </source>
</evidence>
<dbReference type="RefSeq" id="WP_289842008.1">
    <property type="nucleotide sequence ID" value="NZ_CATKSH010000004.1"/>
</dbReference>
<evidence type="ECO:0000259" key="8">
    <source>
        <dbReference type="Pfam" id="PF00460"/>
    </source>
</evidence>